<name>A0A151J813_9HYME</name>
<dbReference type="AlphaFoldDB" id="A0A151J813"/>
<organism evidence="1 2">
    <name type="scientific">Trachymyrmex cornetzi</name>
    <dbReference type="NCBI Taxonomy" id="471704"/>
    <lineage>
        <taxon>Eukaryota</taxon>
        <taxon>Metazoa</taxon>
        <taxon>Ecdysozoa</taxon>
        <taxon>Arthropoda</taxon>
        <taxon>Hexapoda</taxon>
        <taxon>Insecta</taxon>
        <taxon>Pterygota</taxon>
        <taxon>Neoptera</taxon>
        <taxon>Endopterygota</taxon>
        <taxon>Hymenoptera</taxon>
        <taxon>Apocrita</taxon>
        <taxon>Aculeata</taxon>
        <taxon>Formicoidea</taxon>
        <taxon>Formicidae</taxon>
        <taxon>Myrmicinae</taxon>
        <taxon>Trachymyrmex</taxon>
    </lineage>
</organism>
<dbReference type="Proteomes" id="UP000078492">
    <property type="component" value="Unassembled WGS sequence"/>
</dbReference>
<accession>A0A151J813</accession>
<evidence type="ECO:0000313" key="2">
    <source>
        <dbReference type="Proteomes" id="UP000078492"/>
    </source>
</evidence>
<reference evidence="1 2" key="1">
    <citation type="submission" date="2015-09" db="EMBL/GenBank/DDBJ databases">
        <title>Trachymyrmex cornetzi WGS genome.</title>
        <authorList>
            <person name="Nygaard S."/>
            <person name="Hu H."/>
            <person name="Boomsma J."/>
            <person name="Zhang G."/>
        </authorList>
    </citation>
    <scope>NUCLEOTIDE SEQUENCE [LARGE SCALE GENOMIC DNA]</scope>
    <source>
        <strain evidence="1">Tcor2-1</strain>
        <tissue evidence="1">Whole body</tissue>
    </source>
</reference>
<evidence type="ECO:0000313" key="1">
    <source>
        <dbReference type="EMBL" id="KYN20122.1"/>
    </source>
</evidence>
<keyword evidence="2" id="KW-1185">Reference proteome</keyword>
<sequence length="93" mass="10403">MLHRKPVVKNFVLAVGEIWLRNSIDSGSIDIDNYVLVQLGQIHGVPPASTLTDIVAVSLHFTRSRMAICVYRPLAHHFLTCIISSHAYSVRHV</sequence>
<gene>
    <name evidence="1" type="ORF">ALC57_07529</name>
</gene>
<proteinExistence type="predicted"/>
<dbReference type="EMBL" id="KQ979613">
    <property type="protein sequence ID" value="KYN20122.1"/>
    <property type="molecule type" value="Genomic_DNA"/>
</dbReference>
<protein>
    <submittedName>
        <fullName evidence="1">Uncharacterized protein</fullName>
    </submittedName>
</protein>